<accession>A0A1C5JMQ8</accession>
<dbReference type="Proteomes" id="UP000198221">
    <property type="component" value="Chromosome I"/>
</dbReference>
<feature type="region of interest" description="Disordered" evidence="1">
    <location>
        <begin position="1"/>
        <end position="40"/>
    </location>
</feature>
<name>A0A1C5JMQ8_9ACTN</name>
<organism evidence="2 3">
    <name type="scientific">Micromonospora inositola</name>
    <dbReference type="NCBI Taxonomy" id="47865"/>
    <lineage>
        <taxon>Bacteria</taxon>
        <taxon>Bacillati</taxon>
        <taxon>Actinomycetota</taxon>
        <taxon>Actinomycetes</taxon>
        <taxon>Micromonosporales</taxon>
        <taxon>Micromonosporaceae</taxon>
        <taxon>Micromonospora</taxon>
    </lineage>
</organism>
<feature type="compositionally biased region" description="Basic and acidic residues" evidence="1">
    <location>
        <begin position="1"/>
        <end position="23"/>
    </location>
</feature>
<reference evidence="3" key="1">
    <citation type="submission" date="2016-06" db="EMBL/GenBank/DDBJ databases">
        <authorList>
            <person name="Varghese N."/>
            <person name="Submissions Spin"/>
        </authorList>
    </citation>
    <scope>NUCLEOTIDE SEQUENCE [LARGE SCALE GENOMIC DNA]</scope>
    <source>
        <strain evidence="3">DSM 43819</strain>
    </source>
</reference>
<evidence type="ECO:0000313" key="3">
    <source>
        <dbReference type="Proteomes" id="UP000198221"/>
    </source>
</evidence>
<evidence type="ECO:0000313" key="2">
    <source>
        <dbReference type="EMBL" id="SCG71798.1"/>
    </source>
</evidence>
<gene>
    <name evidence="2" type="ORF">GA0070613_4975</name>
</gene>
<dbReference type="EMBL" id="LT607754">
    <property type="protein sequence ID" value="SCG71798.1"/>
    <property type="molecule type" value="Genomic_DNA"/>
</dbReference>
<sequence length="333" mass="36449">MTAKPRDEGTGEQPRDDEARIEGEQPDADATAEQDADVEVTGGPWEPAWSPEQMERFANAIQPHLLGLKRFEDQVRNALSNMAATLIDLNQLTQPLLSNLSCIAPNLVGLGELLTEKMPPNWPRPTDFDLVFQVIQDEGIPLVWVPRADIVADLLTAPDRDTRIKVLTARSSDVAQDCREVLDQIARPDLVHLLPMAVSALDAYVDGHHAPAQALSVVVVETVVTRTIGSYRQAKTFAKIDEPRDLDIAELRFRAALAPIGPFYLAWRPSSGDPMPEHLSRHVTVHQADPAHYTHGNATVAIMLLASVLRGVEEYLDLTTPATSQPAAAAAPR</sequence>
<dbReference type="AlphaFoldDB" id="A0A1C5JMQ8"/>
<evidence type="ECO:0000256" key="1">
    <source>
        <dbReference type="SAM" id="MobiDB-lite"/>
    </source>
</evidence>
<protein>
    <submittedName>
        <fullName evidence="2">Uncharacterized protein</fullName>
    </submittedName>
</protein>
<feature type="compositionally biased region" description="Acidic residues" evidence="1">
    <location>
        <begin position="24"/>
        <end position="38"/>
    </location>
</feature>
<proteinExistence type="predicted"/>
<dbReference type="RefSeq" id="WP_197698972.1">
    <property type="nucleotide sequence ID" value="NZ_LT607754.1"/>
</dbReference>
<keyword evidence="3" id="KW-1185">Reference proteome</keyword>